<dbReference type="AlphaFoldDB" id="A0A9J6DJI4"/>
<dbReference type="EMBL" id="JABSTU010000009">
    <property type="protein sequence ID" value="KAH8022057.1"/>
    <property type="molecule type" value="Genomic_DNA"/>
</dbReference>
<proteinExistence type="predicted"/>
<evidence type="ECO:0000313" key="1">
    <source>
        <dbReference type="EMBL" id="KAH8022057.1"/>
    </source>
</evidence>
<reference evidence="1" key="1">
    <citation type="journal article" date="2020" name="Cell">
        <title>Large-Scale Comparative Analyses of Tick Genomes Elucidate Their Genetic Diversity and Vector Capacities.</title>
        <authorList>
            <consortium name="Tick Genome and Microbiome Consortium (TIGMIC)"/>
            <person name="Jia N."/>
            <person name="Wang J."/>
            <person name="Shi W."/>
            <person name="Du L."/>
            <person name="Sun Y."/>
            <person name="Zhan W."/>
            <person name="Jiang J.F."/>
            <person name="Wang Q."/>
            <person name="Zhang B."/>
            <person name="Ji P."/>
            <person name="Bell-Sakyi L."/>
            <person name="Cui X.M."/>
            <person name="Yuan T.T."/>
            <person name="Jiang B.G."/>
            <person name="Yang W.F."/>
            <person name="Lam T.T."/>
            <person name="Chang Q.C."/>
            <person name="Ding S.J."/>
            <person name="Wang X.J."/>
            <person name="Zhu J.G."/>
            <person name="Ruan X.D."/>
            <person name="Zhao L."/>
            <person name="Wei J.T."/>
            <person name="Ye R.Z."/>
            <person name="Que T.C."/>
            <person name="Du C.H."/>
            <person name="Zhou Y.H."/>
            <person name="Cheng J.X."/>
            <person name="Dai P.F."/>
            <person name="Guo W.B."/>
            <person name="Han X.H."/>
            <person name="Huang E.J."/>
            <person name="Li L.F."/>
            <person name="Wei W."/>
            <person name="Gao Y.C."/>
            <person name="Liu J.Z."/>
            <person name="Shao H.Z."/>
            <person name="Wang X."/>
            <person name="Wang C.C."/>
            <person name="Yang T.C."/>
            <person name="Huo Q.B."/>
            <person name="Li W."/>
            <person name="Chen H.Y."/>
            <person name="Chen S.E."/>
            <person name="Zhou L.G."/>
            <person name="Ni X.B."/>
            <person name="Tian J.H."/>
            <person name="Sheng Y."/>
            <person name="Liu T."/>
            <person name="Pan Y.S."/>
            <person name="Xia L.Y."/>
            <person name="Li J."/>
            <person name="Zhao F."/>
            <person name="Cao W.C."/>
        </authorList>
    </citation>
    <scope>NUCLEOTIDE SEQUENCE</scope>
    <source>
        <strain evidence="1">Rmic-2018</strain>
    </source>
</reference>
<gene>
    <name evidence="1" type="ORF">HPB51_021509</name>
</gene>
<organism evidence="1 2">
    <name type="scientific">Rhipicephalus microplus</name>
    <name type="common">Cattle tick</name>
    <name type="synonym">Boophilus microplus</name>
    <dbReference type="NCBI Taxonomy" id="6941"/>
    <lineage>
        <taxon>Eukaryota</taxon>
        <taxon>Metazoa</taxon>
        <taxon>Ecdysozoa</taxon>
        <taxon>Arthropoda</taxon>
        <taxon>Chelicerata</taxon>
        <taxon>Arachnida</taxon>
        <taxon>Acari</taxon>
        <taxon>Parasitiformes</taxon>
        <taxon>Ixodida</taxon>
        <taxon>Ixodoidea</taxon>
        <taxon>Ixodidae</taxon>
        <taxon>Rhipicephalinae</taxon>
        <taxon>Rhipicephalus</taxon>
        <taxon>Boophilus</taxon>
    </lineage>
</organism>
<dbReference type="VEuPathDB" id="VectorBase:LOC119173583"/>
<sequence length="201" mass="21723">MWICIAGVNRSNESSLEPESKPSPVKEGVLIDLCSEIDTTLQVSPIRKSMPAVGLTFPTVGESIATYYNVSSSNTERSYCNVGTLEARPAYCNLDSSDRYYSCVTADGGAPLSRVSSCPSLSVDDLLSTTNNGGKPQGLPLQADAFGWLDAKMEAVRKAQSPDCATLNHAKRIGHIVQAKPRLLGILCVHIDSHYMFFPLH</sequence>
<evidence type="ECO:0000313" key="2">
    <source>
        <dbReference type="Proteomes" id="UP000821866"/>
    </source>
</evidence>
<name>A0A9J6DJI4_RHIMP</name>
<protein>
    <submittedName>
        <fullName evidence="1">Uncharacterized protein</fullName>
    </submittedName>
</protein>
<keyword evidence="2" id="KW-1185">Reference proteome</keyword>
<reference evidence="1" key="2">
    <citation type="submission" date="2021-09" db="EMBL/GenBank/DDBJ databases">
        <authorList>
            <person name="Jia N."/>
            <person name="Wang J."/>
            <person name="Shi W."/>
            <person name="Du L."/>
            <person name="Sun Y."/>
            <person name="Zhan W."/>
            <person name="Jiang J."/>
            <person name="Wang Q."/>
            <person name="Zhang B."/>
            <person name="Ji P."/>
            <person name="Sakyi L.B."/>
            <person name="Cui X."/>
            <person name="Yuan T."/>
            <person name="Jiang B."/>
            <person name="Yang W."/>
            <person name="Lam T.T.-Y."/>
            <person name="Chang Q."/>
            <person name="Ding S."/>
            <person name="Wang X."/>
            <person name="Zhu J."/>
            <person name="Ruan X."/>
            <person name="Zhao L."/>
            <person name="Wei J."/>
            <person name="Que T."/>
            <person name="Du C."/>
            <person name="Cheng J."/>
            <person name="Dai P."/>
            <person name="Han X."/>
            <person name="Huang E."/>
            <person name="Gao Y."/>
            <person name="Liu J."/>
            <person name="Shao H."/>
            <person name="Ye R."/>
            <person name="Li L."/>
            <person name="Wei W."/>
            <person name="Wang X."/>
            <person name="Wang C."/>
            <person name="Huo Q."/>
            <person name="Li W."/>
            <person name="Guo W."/>
            <person name="Chen H."/>
            <person name="Chen S."/>
            <person name="Zhou L."/>
            <person name="Zhou L."/>
            <person name="Ni X."/>
            <person name="Tian J."/>
            <person name="Zhou Y."/>
            <person name="Sheng Y."/>
            <person name="Liu T."/>
            <person name="Pan Y."/>
            <person name="Xia L."/>
            <person name="Li J."/>
            <person name="Zhao F."/>
            <person name="Cao W."/>
        </authorList>
    </citation>
    <scope>NUCLEOTIDE SEQUENCE</scope>
    <source>
        <strain evidence="1">Rmic-2018</strain>
        <tissue evidence="1">Larvae</tissue>
    </source>
</reference>
<accession>A0A9J6DJI4</accession>
<comment type="caution">
    <text evidence="1">The sequence shown here is derived from an EMBL/GenBank/DDBJ whole genome shotgun (WGS) entry which is preliminary data.</text>
</comment>
<dbReference type="Proteomes" id="UP000821866">
    <property type="component" value="Chromosome 7"/>
</dbReference>